<gene>
    <name evidence="3" type="ORF">PHAECO_LOCUS5878</name>
</gene>
<dbReference type="InterPro" id="IPR018490">
    <property type="entry name" value="cNMP-bd_dom_sf"/>
</dbReference>
<evidence type="ECO:0000313" key="4">
    <source>
        <dbReference type="Proteomes" id="UP001153737"/>
    </source>
</evidence>
<feature type="transmembrane region" description="Helical" evidence="1">
    <location>
        <begin position="122"/>
        <end position="139"/>
    </location>
</feature>
<feature type="domain" description="Cyclic nucleotide-binding" evidence="2">
    <location>
        <begin position="411"/>
        <end position="529"/>
    </location>
</feature>
<organism evidence="3 4">
    <name type="scientific">Phaedon cochleariae</name>
    <name type="common">Mustard beetle</name>
    <dbReference type="NCBI Taxonomy" id="80249"/>
    <lineage>
        <taxon>Eukaryota</taxon>
        <taxon>Metazoa</taxon>
        <taxon>Ecdysozoa</taxon>
        <taxon>Arthropoda</taxon>
        <taxon>Hexapoda</taxon>
        <taxon>Insecta</taxon>
        <taxon>Pterygota</taxon>
        <taxon>Neoptera</taxon>
        <taxon>Endopterygota</taxon>
        <taxon>Coleoptera</taxon>
        <taxon>Polyphaga</taxon>
        <taxon>Cucujiformia</taxon>
        <taxon>Chrysomeloidea</taxon>
        <taxon>Chrysomelidae</taxon>
        <taxon>Chrysomelinae</taxon>
        <taxon>Chrysomelini</taxon>
        <taxon>Phaedon</taxon>
    </lineage>
</organism>
<feature type="transmembrane region" description="Helical" evidence="1">
    <location>
        <begin position="275"/>
        <end position="294"/>
    </location>
</feature>
<reference evidence="3" key="2">
    <citation type="submission" date="2022-10" db="EMBL/GenBank/DDBJ databases">
        <authorList>
            <consortium name="ENA_rothamsted_submissions"/>
            <consortium name="culmorum"/>
            <person name="King R."/>
        </authorList>
    </citation>
    <scope>NUCLEOTIDE SEQUENCE</scope>
</reference>
<keyword evidence="1" id="KW-0812">Transmembrane</keyword>
<dbReference type="InterPro" id="IPR051413">
    <property type="entry name" value="K/Na_HCN_channel"/>
</dbReference>
<dbReference type="PANTHER" id="PTHR45689">
    <property type="entry name" value="I[[H]] CHANNEL, ISOFORM E"/>
    <property type="match status" value="1"/>
</dbReference>
<dbReference type="EMBL" id="OU896723">
    <property type="protein sequence ID" value="CAH1155081.1"/>
    <property type="molecule type" value="Genomic_DNA"/>
</dbReference>
<dbReference type="OrthoDB" id="2021138at2759"/>
<evidence type="ECO:0000256" key="1">
    <source>
        <dbReference type="SAM" id="Phobius"/>
    </source>
</evidence>
<protein>
    <recommendedName>
        <fullName evidence="2">Cyclic nucleotide-binding domain-containing protein</fullName>
    </recommendedName>
</protein>
<name>A0A9P0DR55_PHACE</name>
<dbReference type="AlphaFoldDB" id="A0A9P0DR55"/>
<keyword evidence="1" id="KW-1133">Transmembrane helix</keyword>
<dbReference type="CDD" id="cd00038">
    <property type="entry name" value="CAP_ED"/>
    <property type="match status" value="1"/>
</dbReference>
<dbReference type="InterPro" id="IPR014710">
    <property type="entry name" value="RmlC-like_jellyroll"/>
</dbReference>
<dbReference type="Proteomes" id="UP001153737">
    <property type="component" value="Chromosome 17"/>
</dbReference>
<proteinExistence type="predicted"/>
<sequence>MKEVHECTLSTKAIDVGLYPLRPNAPWILRVLRYLRKFFIMDVKNIKSKEFFRNKSTMLLEQKRHARSPHPFVIHPFSKLNDTLELMFFVSWFWQYFSIPVVNGFNFMMNPFLNFASTMINHIQYIVFLSFFLLGYVDHKKKEIVIKPKRIIWHYLTTFFVFDLIAVFFDDAAYFWLEDRDLFGDYYRINYATTAIATVAYFVRFTYFLRVLRDITKMFRFSKPFYYFLFHVIVITIIIHLFTCCLFSIPMLFYAGDFPPDSWLVQAKVNDVEHVPFIRLYTECVLIVFCYFFGASHQRYVVRQPNEEITLTVITVFGRLYTLFVIADLLKMFGVVGVSESKYEQYMGQLEEYMSSKNLPEDLRTRLIKYYEFKLQKRYFNESQILNTLSEHLRVELYLFGAKKLIEKASVLNTLPRAILGTLFTHMKSETFLPSDVVTRIGGNVENVYFISTGTVAVINEDGQELCHLEDGEEFGFVSLWTSTDVTQIYMHIAVETSDIYYISKRMLIDFLDSHPEILRYFENRVKKRIERYRVLEENMMKGGDDVMSSLRAGKILEKQNMRTINLE</sequence>
<dbReference type="Gene3D" id="1.10.287.630">
    <property type="entry name" value="Helix hairpin bin"/>
    <property type="match status" value="1"/>
</dbReference>
<dbReference type="Gene3D" id="2.60.120.10">
    <property type="entry name" value="Jelly Rolls"/>
    <property type="match status" value="1"/>
</dbReference>
<evidence type="ECO:0000259" key="2">
    <source>
        <dbReference type="PROSITE" id="PS50042"/>
    </source>
</evidence>
<accession>A0A9P0DR55</accession>
<dbReference type="PROSITE" id="PS50042">
    <property type="entry name" value="CNMP_BINDING_3"/>
    <property type="match status" value="1"/>
</dbReference>
<reference evidence="3" key="1">
    <citation type="submission" date="2022-01" db="EMBL/GenBank/DDBJ databases">
        <authorList>
            <person name="King R."/>
        </authorList>
    </citation>
    <scope>NUCLEOTIDE SEQUENCE</scope>
</reference>
<evidence type="ECO:0000313" key="3">
    <source>
        <dbReference type="EMBL" id="CAH1155081.1"/>
    </source>
</evidence>
<feature type="transmembrane region" description="Helical" evidence="1">
    <location>
        <begin position="84"/>
        <end position="102"/>
    </location>
</feature>
<feature type="transmembrane region" description="Helical" evidence="1">
    <location>
        <begin position="151"/>
        <end position="169"/>
    </location>
</feature>
<dbReference type="SUPFAM" id="SSF51206">
    <property type="entry name" value="cAMP-binding domain-like"/>
    <property type="match status" value="1"/>
</dbReference>
<keyword evidence="1" id="KW-0472">Membrane</keyword>
<dbReference type="GO" id="GO:0098855">
    <property type="term" value="C:HCN channel complex"/>
    <property type="evidence" value="ECO:0007669"/>
    <property type="project" value="TreeGrafter"/>
</dbReference>
<dbReference type="Pfam" id="PF00027">
    <property type="entry name" value="cNMP_binding"/>
    <property type="match status" value="1"/>
</dbReference>
<dbReference type="GO" id="GO:0003254">
    <property type="term" value="P:regulation of membrane depolarization"/>
    <property type="evidence" value="ECO:0007669"/>
    <property type="project" value="TreeGrafter"/>
</dbReference>
<feature type="transmembrane region" description="Helical" evidence="1">
    <location>
        <begin position="224"/>
        <end position="255"/>
    </location>
</feature>
<dbReference type="SMART" id="SM00100">
    <property type="entry name" value="cNMP"/>
    <property type="match status" value="1"/>
</dbReference>
<dbReference type="GO" id="GO:0005249">
    <property type="term" value="F:voltage-gated potassium channel activity"/>
    <property type="evidence" value="ECO:0007669"/>
    <property type="project" value="TreeGrafter"/>
</dbReference>
<dbReference type="PANTHER" id="PTHR45689:SF14">
    <property type="entry name" value="CYCLIC NUCLEOTIDE-GATED CATION CHANNEL SUBUNIT A-LIKE PROTEIN"/>
    <property type="match status" value="1"/>
</dbReference>
<feature type="transmembrane region" description="Helical" evidence="1">
    <location>
        <begin position="189"/>
        <end position="212"/>
    </location>
</feature>
<keyword evidence="4" id="KW-1185">Reference proteome</keyword>
<dbReference type="InterPro" id="IPR000595">
    <property type="entry name" value="cNMP-bd_dom"/>
</dbReference>
<dbReference type="GO" id="GO:0035725">
    <property type="term" value="P:sodium ion transmembrane transport"/>
    <property type="evidence" value="ECO:0007669"/>
    <property type="project" value="TreeGrafter"/>
</dbReference>